<dbReference type="PANTHER" id="PTHR23423">
    <property type="entry name" value="ORGANIC SOLUTE TRANSPORTER-RELATED"/>
    <property type="match status" value="1"/>
</dbReference>
<dbReference type="Proteomes" id="UP000703661">
    <property type="component" value="Unassembled WGS sequence"/>
</dbReference>
<dbReference type="Pfam" id="PF03619">
    <property type="entry name" value="Solute_trans_a"/>
    <property type="match status" value="1"/>
</dbReference>
<dbReference type="InterPro" id="IPR005178">
    <property type="entry name" value="Ostalpha/TMEM184C"/>
</dbReference>
<feature type="transmembrane region" description="Helical" evidence="5">
    <location>
        <begin position="81"/>
        <end position="99"/>
    </location>
</feature>
<evidence type="ECO:0000256" key="2">
    <source>
        <dbReference type="ARBA" id="ARBA00022692"/>
    </source>
</evidence>
<proteinExistence type="predicted"/>
<dbReference type="SMART" id="SM01417">
    <property type="entry name" value="Solute_trans_a"/>
    <property type="match status" value="1"/>
</dbReference>
<keyword evidence="7" id="KW-1185">Reference proteome</keyword>
<feature type="non-terminal residue" evidence="6">
    <location>
        <position position="262"/>
    </location>
</feature>
<evidence type="ECO:0000256" key="3">
    <source>
        <dbReference type="ARBA" id="ARBA00022989"/>
    </source>
</evidence>
<gene>
    <name evidence="6" type="ORF">BGZ80_006783</name>
</gene>
<comment type="caution">
    <text evidence="6">The sequence shown here is derived from an EMBL/GenBank/DDBJ whole genome shotgun (WGS) entry which is preliminary data.</text>
</comment>
<dbReference type="EMBL" id="JAAAID010003368">
    <property type="protein sequence ID" value="KAF9998438.1"/>
    <property type="molecule type" value="Genomic_DNA"/>
</dbReference>
<protein>
    <submittedName>
        <fullName evidence="6">Uncharacterized protein</fullName>
    </submittedName>
</protein>
<keyword evidence="4 5" id="KW-0472">Membrane</keyword>
<feature type="transmembrane region" description="Helical" evidence="5">
    <location>
        <begin position="202"/>
        <end position="224"/>
    </location>
</feature>
<feature type="transmembrane region" description="Helical" evidence="5">
    <location>
        <begin position="111"/>
        <end position="130"/>
    </location>
</feature>
<keyword evidence="3 5" id="KW-1133">Transmembrane helix</keyword>
<name>A0A9P6MG62_9FUNG</name>
<accession>A0A9P6MG62</accession>
<keyword evidence="2 5" id="KW-0812">Transmembrane</keyword>
<evidence type="ECO:0000256" key="5">
    <source>
        <dbReference type="SAM" id="Phobius"/>
    </source>
</evidence>
<evidence type="ECO:0000256" key="1">
    <source>
        <dbReference type="ARBA" id="ARBA00004141"/>
    </source>
</evidence>
<dbReference type="GO" id="GO:0016020">
    <property type="term" value="C:membrane"/>
    <property type="evidence" value="ECO:0007669"/>
    <property type="project" value="UniProtKB-SubCell"/>
</dbReference>
<evidence type="ECO:0000256" key="4">
    <source>
        <dbReference type="ARBA" id="ARBA00023136"/>
    </source>
</evidence>
<feature type="transmembrane region" description="Helical" evidence="5">
    <location>
        <begin position="236"/>
        <end position="259"/>
    </location>
</feature>
<feature type="transmembrane region" description="Helical" evidence="5">
    <location>
        <begin position="29"/>
        <end position="51"/>
    </location>
</feature>
<reference evidence="6" key="1">
    <citation type="journal article" date="2020" name="Fungal Divers.">
        <title>Resolving the Mortierellaceae phylogeny through synthesis of multi-gene phylogenetics and phylogenomics.</title>
        <authorList>
            <person name="Vandepol N."/>
            <person name="Liber J."/>
            <person name="Desiro A."/>
            <person name="Na H."/>
            <person name="Kennedy M."/>
            <person name="Barry K."/>
            <person name="Grigoriev I.V."/>
            <person name="Miller A.N."/>
            <person name="O'Donnell K."/>
            <person name="Stajich J.E."/>
            <person name="Bonito G."/>
        </authorList>
    </citation>
    <scope>NUCLEOTIDE SEQUENCE</scope>
    <source>
        <strain evidence="6">NRRL 2769</strain>
    </source>
</reference>
<dbReference type="AlphaFoldDB" id="A0A9P6MG62"/>
<feature type="transmembrane region" description="Helical" evidence="5">
    <location>
        <begin position="167"/>
        <end position="190"/>
    </location>
</feature>
<sequence>MATCPDFDSEETDPSVFFDGSSINWKRHYIGWAIAGGCALLSTIISIRLLYKHARNYTKVDYRQPVSYNGNPSEQRHIMRIVLMIPIYSIISFLSYRFYKKAIYFETVRDCYEAFVIYSFFVLLLEYLGGENARMPALGRKKLIFPLSRFTYDPQSKYFLNWMKYGVLQYVPINIIVTIVSVILEAKGLYCDTSYSFSFGKVYMTIINFISVTVAMYCLVVFYMTIKNEIQEYKPFLKFLCVKLVIFFVFWQTCLLNLLGDL</sequence>
<comment type="subcellular location">
    <subcellularLocation>
        <location evidence="1">Membrane</location>
        <topology evidence="1">Multi-pass membrane protein</topology>
    </subcellularLocation>
</comment>
<evidence type="ECO:0000313" key="6">
    <source>
        <dbReference type="EMBL" id="KAF9998438.1"/>
    </source>
</evidence>
<evidence type="ECO:0000313" key="7">
    <source>
        <dbReference type="Proteomes" id="UP000703661"/>
    </source>
</evidence>
<organism evidence="6 7">
    <name type="scientific">Entomortierella chlamydospora</name>
    <dbReference type="NCBI Taxonomy" id="101097"/>
    <lineage>
        <taxon>Eukaryota</taxon>
        <taxon>Fungi</taxon>
        <taxon>Fungi incertae sedis</taxon>
        <taxon>Mucoromycota</taxon>
        <taxon>Mortierellomycotina</taxon>
        <taxon>Mortierellomycetes</taxon>
        <taxon>Mortierellales</taxon>
        <taxon>Mortierellaceae</taxon>
        <taxon>Entomortierella</taxon>
    </lineage>
</organism>